<evidence type="ECO:0000313" key="2">
    <source>
        <dbReference type="EMBL" id="KAK7081268.1"/>
    </source>
</evidence>
<dbReference type="AlphaFoldDB" id="A0AAN8XJ46"/>
<evidence type="ECO:0000313" key="3">
    <source>
        <dbReference type="Proteomes" id="UP001381693"/>
    </source>
</evidence>
<proteinExistence type="predicted"/>
<dbReference type="Proteomes" id="UP001381693">
    <property type="component" value="Unassembled WGS sequence"/>
</dbReference>
<gene>
    <name evidence="2" type="ORF">SK128_003198</name>
</gene>
<evidence type="ECO:0000256" key="1">
    <source>
        <dbReference type="SAM" id="Phobius"/>
    </source>
</evidence>
<comment type="caution">
    <text evidence="2">The sequence shown here is derived from an EMBL/GenBank/DDBJ whole genome shotgun (WGS) entry which is preliminary data.</text>
</comment>
<organism evidence="2 3">
    <name type="scientific">Halocaridina rubra</name>
    <name type="common">Hawaiian red shrimp</name>
    <dbReference type="NCBI Taxonomy" id="373956"/>
    <lineage>
        <taxon>Eukaryota</taxon>
        <taxon>Metazoa</taxon>
        <taxon>Ecdysozoa</taxon>
        <taxon>Arthropoda</taxon>
        <taxon>Crustacea</taxon>
        <taxon>Multicrustacea</taxon>
        <taxon>Malacostraca</taxon>
        <taxon>Eumalacostraca</taxon>
        <taxon>Eucarida</taxon>
        <taxon>Decapoda</taxon>
        <taxon>Pleocyemata</taxon>
        <taxon>Caridea</taxon>
        <taxon>Atyoidea</taxon>
        <taxon>Atyidae</taxon>
        <taxon>Halocaridina</taxon>
    </lineage>
</organism>
<feature type="non-terminal residue" evidence="2">
    <location>
        <position position="71"/>
    </location>
</feature>
<dbReference type="EMBL" id="JAXCGZ010005662">
    <property type="protein sequence ID" value="KAK7081268.1"/>
    <property type="molecule type" value="Genomic_DNA"/>
</dbReference>
<accession>A0AAN8XJ46</accession>
<keyword evidence="1" id="KW-0812">Transmembrane</keyword>
<keyword evidence="3" id="KW-1185">Reference proteome</keyword>
<name>A0AAN8XJ46_HALRR</name>
<keyword evidence="1" id="KW-0472">Membrane</keyword>
<keyword evidence="1" id="KW-1133">Transmembrane helix</keyword>
<reference evidence="2 3" key="1">
    <citation type="submission" date="2023-11" db="EMBL/GenBank/DDBJ databases">
        <title>Halocaridina rubra genome assembly.</title>
        <authorList>
            <person name="Smith C."/>
        </authorList>
    </citation>
    <scope>NUCLEOTIDE SEQUENCE [LARGE SCALE GENOMIC DNA]</scope>
    <source>
        <strain evidence="2">EP-1</strain>
        <tissue evidence="2">Whole</tissue>
    </source>
</reference>
<sequence length="71" mass="8098">MIATSDIDWVRLYVCACVFLVSVSVFFEVLENLTGFNSRSFSYDLFNLVLKRLHLIFSGSEYNTAENPPTP</sequence>
<feature type="transmembrane region" description="Helical" evidence="1">
    <location>
        <begin position="12"/>
        <end position="30"/>
    </location>
</feature>
<protein>
    <submittedName>
        <fullName evidence="2">Uncharacterized protein</fullName>
    </submittedName>
</protein>